<dbReference type="Proteomes" id="UP000514509">
    <property type="component" value="Chromosome"/>
</dbReference>
<evidence type="ECO:0000313" key="1">
    <source>
        <dbReference type="EMBL" id="QMU30869.1"/>
    </source>
</evidence>
<keyword evidence="2" id="KW-1185">Reference proteome</keyword>
<dbReference type="EMBL" id="CP055153">
    <property type="protein sequence ID" value="QMU30869.1"/>
    <property type="molecule type" value="Genomic_DNA"/>
</dbReference>
<sequence>MIVFEKNNIELEVHPQFKIMEVRWMGVLEEEELKIMIHKIVEVANKYAIENILLDATYVEASKSIAIYDVRVQQHFQQKFAMPTVKKIARVSSGFASYDEAISQHYNTLLQYNPANFEFRNFNHHYEAMDWIIGR</sequence>
<reference evidence="1 2" key="1">
    <citation type="submission" date="2020-06" db="EMBL/GenBank/DDBJ databases">
        <authorList>
            <person name="Hwang Y.J."/>
        </authorList>
    </citation>
    <scope>NUCLEOTIDE SEQUENCE [LARGE SCALE GENOMIC DNA]</scope>
    <source>
        <strain evidence="1 2">KUDC8001</strain>
    </source>
</reference>
<name>A0A7L7LEQ1_9BACT</name>
<protein>
    <recommendedName>
        <fullName evidence="3">STAS/SEC14 domain-containing protein</fullName>
    </recommendedName>
</protein>
<dbReference type="RefSeq" id="WP_182413311.1">
    <property type="nucleotide sequence ID" value="NZ_CP055153.1"/>
</dbReference>
<proteinExistence type="predicted"/>
<reference evidence="1 2" key="2">
    <citation type="submission" date="2020-08" db="EMBL/GenBank/DDBJ databases">
        <title>Adhaeribacter dokdonensis sp. nov., isolated from the rhizosphere of Elymus tsukushiensis, a plant native to the Dokdo Islands, Republic of Korea.</title>
        <authorList>
            <person name="Ghim S.Y."/>
        </authorList>
    </citation>
    <scope>NUCLEOTIDE SEQUENCE [LARGE SCALE GENOMIC DNA]</scope>
    <source>
        <strain evidence="1 2">KUDC8001</strain>
    </source>
</reference>
<dbReference type="AlphaFoldDB" id="A0A7L7LEQ1"/>
<evidence type="ECO:0008006" key="3">
    <source>
        <dbReference type="Google" id="ProtNLM"/>
    </source>
</evidence>
<dbReference type="KEGG" id="add:HUW48_23820"/>
<evidence type="ECO:0000313" key="2">
    <source>
        <dbReference type="Proteomes" id="UP000514509"/>
    </source>
</evidence>
<accession>A0A7L7LEQ1</accession>
<gene>
    <name evidence="1" type="ORF">HUW48_23820</name>
</gene>
<organism evidence="1 2">
    <name type="scientific">Adhaeribacter radiodurans</name>
    <dbReference type="NCBI Taxonomy" id="2745197"/>
    <lineage>
        <taxon>Bacteria</taxon>
        <taxon>Pseudomonadati</taxon>
        <taxon>Bacteroidota</taxon>
        <taxon>Cytophagia</taxon>
        <taxon>Cytophagales</taxon>
        <taxon>Hymenobacteraceae</taxon>
        <taxon>Adhaeribacter</taxon>
    </lineage>
</organism>